<dbReference type="InterPro" id="IPR050573">
    <property type="entry name" value="SDH/FRD_Iron-Sulfur"/>
</dbReference>
<dbReference type="Proteomes" id="UP000199077">
    <property type="component" value="Chromosome I"/>
</dbReference>
<dbReference type="GO" id="GO:0022904">
    <property type="term" value="P:respiratory electron transport chain"/>
    <property type="evidence" value="ECO:0007669"/>
    <property type="project" value="TreeGrafter"/>
</dbReference>
<evidence type="ECO:0000259" key="12">
    <source>
        <dbReference type="PROSITE" id="PS51085"/>
    </source>
</evidence>
<evidence type="ECO:0000256" key="4">
    <source>
        <dbReference type="ARBA" id="ARBA00009433"/>
    </source>
</evidence>
<dbReference type="InterPro" id="IPR017896">
    <property type="entry name" value="4Fe4S_Fe-S-bd"/>
</dbReference>
<dbReference type="AlphaFoldDB" id="A0A1H0PPE4"/>
<evidence type="ECO:0000256" key="10">
    <source>
        <dbReference type="ARBA" id="ARBA00023014"/>
    </source>
</evidence>
<reference evidence="14" key="1">
    <citation type="submission" date="2016-10" db="EMBL/GenBank/DDBJ databases">
        <authorList>
            <person name="Varghese N."/>
            <person name="Submissions S."/>
        </authorList>
    </citation>
    <scope>NUCLEOTIDE SEQUENCE [LARGE SCALE GENOMIC DNA]</scope>
    <source>
        <strain evidence="14">DSM 22329</strain>
    </source>
</reference>
<dbReference type="CDD" id="cd00207">
    <property type="entry name" value="fer2"/>
    <property type="match status" value="1"/>
</dbReference>
<dbReference type="RefSeq" id="WP_091783144.1">
    <property type="nucleotide sequence ID" value="NZ_LT629711.1"/>
</dbReference>
<proteinExistence type="inferred from homology"/>
<accession>A0A1H0PPE4</accession>
<dbReference type="OrthoDB" id="9804391at2"/>
<dbReference type="GO" id="GO:0006099">
    <property type="term" value="P:tricarboxylic acid cycle"/>
    <property type="evidence" value="ECO:0007669"/>
    <property type="project" value="InterPro"/>
</dbReference>
<dbReference type="InterPro" id="IPR036010">
    <property type="entry name" value="2Fe-2S_ferredoxin-like_sf"/>
</dbReference>
<comment type="cofactor">
    <cofactor evidence="1">
        <name>[3Fe-4S] cluster</name>
        <dbReference type="ChEBI" id="CHEBI:21137"/>
    </cofactor>
</comment>
<dbReference type="InterPro" id="IPR012675">
    <property type="entry name" value="Beta-grasp_dom_sf"/>
</dbReference>
<dbReference type="GO" id="GO:0009055">
    <property type="term" value="F:electron transfer activity"/>
    <property type="evidence" value="ECO:0007669"/>
    <property type="project" value="InterPro"/>
</dbReference>
<dbReference type="Gene3D" id="1.10.1060.10">
    <property type="entry name" value="Alpha-helical ferredoxin"/>
    <property type="match status" value="1"/>
</dbReference>
<keyword evidence="14" id="KW-1185">Reference proteome</keyword>
<feature type="domain" description="2Fe-2S ferredoxin-type" evidence="12">
    <location>
        <begin position="5"/>
        <end position="91"/>
    </location>
</feature>
<dbReference type="STRING" id="443156.SAMN04489867_1336"/>
<keyword evidence="9" id="KW-0408">Iron</keyword>
<dbReference type="Pfam" id="PF13085">
    <property type="entry name" value="Fer2_3"/>
    <property type="match status" value="1"/>
</dbReference>
<evidence type="ECO:0000256" key="3">
    <source>
        <dbReference type="ARBA" id="ARBA00005163"/>
    </source>
</evidence>
<sequence length="251" mass="28599">MSYDARFKVWRGDAAGGGLEDFTVEVNEGEVVLDIIHRLQATQAPDLAVRWNCKAGKCGSCSAEINGKPRLLCMTRMSTFTEEDVVTVTPLRTFPVVRDLVTDVSFNYQKAREVQAFAPPADLQPGDYRMQQVDVERSQEFRKCIECFLCQDVCHVVRDHEDNKQSFAGPRFLMRVAELDMHPLDTADRRPAAKEQHGLGYCNITKCCTEVCPEHIKITDNALIPLKERVVDRHYDPVVWLGNKIRRRRDG</sequence>
<dbReference type="GO" id="GO:0046872">
    <property type="term" value="F:metal ion binding"/>
    <property type="evidence" value="ECO:0007669"/>
    <property type="project" value="UniProtKB-KW"/>
</dbReference>
<name>A0A1H0PPE4_9MICO</name>
<comment type="cofactor">
    <cofactor evidence="11">
        <name>[2Fe-2S] cluster</name>
        <dbReference type="ChEBI" id="CHEBI:190135"/>
    </cofactor>
</comment>
<keyword evidence="10" id="KW-0411">Iron-sulfur</keyword>
<dbReference type="Gene3D" id="3.10.20.30">
    <property type="match status" value="1"/>
</dbReference>
<evidence type="ECO:0000256" key="11">
    <source>
        <dbReference type="ARBA" id="ARBA00034078"/>
    </source>
</evidence>
<evidence type="ECO:0000256" key="9">
    <source>
        <dbReference type="ARBA" id="ARBA00023004"/>
    </source>
</evidence>
<dbReference type="SUPFAM" id="SSF46548">
    <property type="entry name" value="alpha-helical ferredoxin"/>
    <property type="match status" value="1"/>
</dbReference>
<keyword evidence="6" id="KW-0001">2Fe-2S</keyword>
<comment type="cofactor">
    <cofactor evidence="2">
        <name>[4Fe-4S] cluster</name>
        <dbReference type="ChEBI" id="CHEBI:49883"/>
    </cofactor>
</comment>
<evidence type="ECO:0000313" key="14">
    <source>
        <dbReference type="Proteomes" id="UP000199077"/>
    </source>
</evidence>
<keyword evidence="7" id="KW-0479">Metal-binding</keyword>
<evidence type="ECO:0000256" key="6">
    <source>
        <dbReference type="ARBA" id="ARBA00022714"/>
    </source>
</evidence>
<organism evidence="13 14">
    <name type="scientific">Pedococcus dokdonensis</name>
    <dbReference type="NCBI Taxonomy" id="443156"/>
    <lineage>
        <taxon>Bacteria</taxon>
        <taxon>Bacillati</taxon>
        <taxon>Actinomycetota</taxon>
        <taxon>Actinomycetes</taxon>
        <taxon>Micrococcales</taxon>
        <taxon>Intrasporangiaceae</taxon>
        <taxon>Pedococcus</taxon>
    </lineage>
</organism>
<dbReference type="EMBL" id="LT629711">
    <property type="protein sequence ID" value="SDP06982.1"/>
    <property type="molecule type" value="Genomic_DNA"/>
</dbReference>
<keyword evidence="5" id="KW-0004">4Fe-4S</keyword>
<evidence type="ECO:0000256" key="1">
    <source>
        <dbReference type="ARBA" id="ARBA00001927"/>
    </source>
</evidence>
<dbReference type="InterPro" id="IPR006058">
    <property type="entry name" value="2Fe2S_fd_BS"/>
</dbReference>
<protein>
    <submittedName>
        <fullName evidence="13">Succinate dehydrogenase subunit B</fullName>
    </submittedName>
</protein>
<dbReference type="GO" id="GO:0016491">
    <property type="term" value="F:oxidoreductase activity"/>
    <property type="evidence" value="ECO:0007669"/>
    <property type="project" value="UniProtKB-KW"/>
</dbReference>
<comment type="similarity">
    <text evidence="4">Belongs to the succinate dehydrogenase/fumarate reductase iron-sulfur protein family.</text>
</comment>
<evidence type="ECO:0000313" key="13">
    <source>
        <dbReference type="EMBL" id="SDP06982.1"/>
    </source>
</evidence>
<gene>
    <name evidence="13" type="ORF">SAMN04489867_1336</name>
</gene>
<comment type="pathway">
    <text evidence="3">Carbohydrate metabolism; tricarboxylic acid cycle.</text>
</comment>
<dbReference type="PROSITE" id="PS00197">
    <property type="entry name" value="2FE2S_FER_1"/>
    <property type="match status" value="1"/>
</dbReference>
<dbReference type="InterPro" id="IPR004489">
    <property type="entry name" value="Succ_DH/fum_Rdtase_Fe-S"/>
</dbReference>
<dbReference type="GO" id="GO:0005886">
    <property type="term" value="C:plasma membrane"/>
    <property type="evidence" value="ECO:0007669"/>
    <property type="project" value="TreeGrafter"/>
</dbReference>
<evidence type="ECO:0000256" key="8">
    <source>
        <dbReference type="ARBA" id="ARBA00023002"/>
    </source>
</evidence>
<dbReference type="InterPro" id="IPR025192">
    <property type="entry name" value="Succ_DH/fum_Rdtase_N"/>
</dbReference>
<dbReference type="SUPFAM" id="SSF54292">
    <property type="entry name" value="2Fe-2S ferredoxin-like"/>
    <property type="match status" value="1"/>
</dbReference>
<dbReference type="PROSITE" id="PS51085">
    <property type="entry name" value="2FE2S_FER_2"/>
    <property type="match status" value="1"/>
</dbReference>
<dbReference type="Pfam" id="PF13183">
    <property type="entry name" value="Fer4_8"/>
    <property type="match status" value="1"/>
</dbReference>
<dbReference type="GO" id="GO:0051539">
    <property type="term" value="F:4 iron, 4 sulfur cluster binding"/>
    <property type="evidence" value="ECO:0007669"/>
    <property type="project" value="UniProtKB-KW"/>
</dbReference>
<dbReference type="NCBIfam" id="NF009052">
    <property type="entry name" value="PRK12386.1"/>
    <property type="match status" value="1"/>
</dbReference>
<evidence type="ECO:0000256" key="7">
    <source>
        <dbReference type="ARBA" id="ARBA00022723"/>
    </source>
</evidence>
<dbReference type="InterPro" id="IPR009051">
    <property type="entry name" value="Helical_ferredxn"/>
</dbReference>
<dbReference type="PANTHER" id="PTHR11921:SF29">
    <property type="entry name" value="SUCCINATE DEHYDROGENASE [UBIQUINONE] IRON-SULFUR SUBUNIT, MITOCHONDRIAL"/>
    <property type="match status" value="1"/>
</dbReference>
<evidence type="ECO:0000256" key="2">
    <source>
        <dbReference type="ARBA" id="ARBA00001966"/>
    </source>
</evidence>
<keyword evidence="8" id="KW-0560">Oxidoreductase</keyword>
<dbReference type="GO" id="GO:0051537">
    <property type="term" value="F:2 iron, 2 sulfur cluster binding"/>
    <property type="evidence" value="ECO:0007669"/>
    <property type="project" value="UniProtKB-KW"/>
</dbReference>
<dbReference type="PANTHER" id="PTHR11921">
    <property type="entry name" value="SUCCINATE DEHYDROGENASE IRON-SULFUR PROTEIN"/>
    <property type="match status" value="1"/>
</dbReference>
<evidence type="ECO:0000256" key="5">
    <source>
        <dbReference type="ARBA" id="ARBA00022485"/>
    </source>
</evidence>
<dbReference type="InterPro" id="IPR001041">
    <property type="entry name" value="2Fe-2S_ferredoxin-type"/>
</dbReference>
<dbReference type="NCBIfam" id="TIGR00384">
    <property type="entry name" value="dhsB"/>
    <property type="match status" value="1"/>
</dbReference>